<dbReference type="GO" id="GO:0046872">
    <property type="term" value="F:metal ion binding"/>
    <property type="evidence" value="ECO:0007669"/>
    <property type="project" value="InterPro"/>
</dbReference>
<dbReference type="GO" id="GO:0005524">
    <property type="term" value="F:ATP binding"/>
    <property type="evidence" value="ECO:0007669"/>
    <property type="project" value="UniProtKB-UniRule"/>
</dbReference>
<dbReference type="Pfam" id="PF13535">
    <property type="entry name" value="ATP-grasp_4"/>
    <property type="match status" value="1"/>
</dbReference>
<dbReference type="InterPro" id="IPR052032">
    <property type="entry name" value="ATP-dep_AA_Ligase"/>
</dbReference>
<evidence type="ECO:0000256" key="4">
    <source>
        <dbReference type="PROSITE-ProRule" id="PRU00409"/>
    </source>
</evidence>
<accession>A0A1W6N649</accession>
<sequence>MKNIIFINCRQIEYYDFEELKKLGDFKFQLITDSLYFKKLSDNQKKFFHKIHILKQNRYEHTTIKPFTFAEIESIVQKELIEDPNLEIICSEEINILETDLLKRKLNIYDSTEVYIDAFRNKILMKKKAQAAGIKTPKFMNIEQEKLKLIPDYLYEEIVNFLGTPFVIKPTDQHSSIGVFKITNFRDFSRAYWSMLGNNYEAEELIEGDLYHSDVLIQDGLIHFNQASRYMFSGLDFLKGHNHGSIPILASNPLSKRMRNFTENVLKALGMKSGSAHLELFHTPSDELIFLEIGARPPGSLVVENYRRSLGINILNEDFKIKMGIPLNITTHQNIKSFWGFFPRIPGRVLDLIPPILHSPYDIRWFIQKGDVLTAPEAISHKAAEFFVYNPNYDTLLRDFEELRFHRALSVEPVDDFHSEAA</sequence>
<evidence type="ECO:0000256" key="1">
    <source>
        <dbReference type="ARBA" id="ARBA00022598"/>
    </source>
</evidence>
<keyword evidence="3 4" id="KW-0067">ATP-binding</keyword>
<evidence type="ECO:0000256" key="2">
    <source>
        <dbReference type="ARBA" id="ARBA00022741"/>
    </source>
</evidence>
<dbReference type="AlphaFoldDB" id="A0A1W6N649"/>
<dbReference type="OrthoDB" id="2210549at2"/>
<dbReference type="SUPFAM" id="SSF56059">
    <property type="entry name" value="Glutathione synthetase ATP-binding domain-like"/>
    <property type="match status" value="1"/>
</dbReference>
<dbReference type="KEGG" id="naf:GQ61_08165"/>
<dbReference type="InterPro" id="IPR013815">
    <property type="entry name" value="ATP_grasp_subdomain_1"/>
</dbReference>
<evidence type="ECO:0000256" key="3">
    <source>
        <dbReference type="ARBA" id="ARBA00022840"/>
    </source>
</evidence>
<reference evidence="6 7" key="1">
    <citation type="submission" date="2014-06" db="EMBL/GenBank/DDBJ databases">
        <title>The genome of the endonuclear symbiont Nucleicultrix amoebiphila.</title>
        <authorList>
            <person name="Schulz F."/>
            <person name="Horn M."/>
        </authorList>
    </citation>
    <scope>NUCLEOTIDE SEQUENCE [LARGE SCALE GENOMIC DNA]</scope>
    <source>
        <strain evidence="6 7">FS5</strain>
    </source>
</reference>
<dbReference type="PANTHER" id="PTHR43585:SF2">
    <property type="entry name" value="ATP-GRASP ENZYME FSQD"/>
    <property type="match status" value="1"/>
</dbReference>
<gene>
    <name evidence="6" type="ORF">GQ61_08165</name>
</gene>
<dbReference type="PROSITE" id="PS50975">
    <property type="entry name" value="ATP_GRASP"/>
    <property type="match status" value="1"/>
</dbReference>
<dbReference type="Gene3D" id="3.30.470.20">
    <property type="entry name" value="ATP-grasp fold, B domain"/>
    <property type="match status" value="1"/>
</dbReference>
<proteinExistence type="predicted"/>
<keyword evidence="1" id="KW-0436">Ligase</keyword>
<dbReference type="GO" id="GO:0016874">
    <property type="term" value="F:ligase activity"/>
    <property type="evidence" value="ECO:0007669"/>
    <property type="project" value="UniProtKB-KW"/>
</dbReference>
<evidence type="ECO:0000313" key="7">
    <source>
        <dbReference type="Proteomes" id="UP000237351"/>
    </source>
</evidence>
<dbReference type="RefSeq" id="WP_085784815.1">
    <property type="nucleotide sequence ID" value="NZ_CP008743.1"/>
</dbReference>
<dbReference type="InterPro" id="IPR011761">
    <property type="entry name" value="ATP-grasp"/>
</dbReference>
<dbReference type="Proteomes" id="UP000237351">
    <property type="component" value="Chromosome"/>
</dbReference>
<dbReference type="EMBL" id="CP008743">
    <property type="protein sequence ID" value="ARN85268.1"/>
    <property type="molecule type" value="Genomic_DNA"/>
</dbReference>
<keyword evidence="2 4" id="KW-0547">Nucleotide-binding</keyword>
<keyword evidence="7" id="KW-1185">Reference proteome</keyword>
<evidence type="ECO:0000313" key="6">
    <source>
        <dbReference type="EMBL" id="ARN85268.1"/>
    </source>
</evidence>
<evidence type="ECO:0000259" key="5">
    <source>
        <dbReference type="PROSITE" id="PS50975"/>
    </source>
</evidence>
<name>A0A1W6N649_9PROT</name>
<dbReference type="Gene3D" id="3.30.1490.20">
    <property type="entry name" value="ATP-grasp fold, A domain"/>
    <property type="match status" value="1"/>
</dbReference>
<protein>
    <recommendedName>
        <fullName evidence="5">ATP-grasp domain-containing protein</fullName>
    </recommendedName>
</protein>
<organism evidence="6 7">
    <name type="scientific">Candidatus Nucleicultrix amoebiphila FS5</name>
    <dbReference type="NCBI Taxonomy" id="1414854"/>
    <lineage>
        <taxon>Bacteria</taxon>
        <taxon>Pseudomonadati</taxon>
        <taxon>Pseudomonadota</taxon>
        <taxon>Alphaproteobacteria</taxon>
        <taxon>Holosporales</taxon>
        <taxon>Candidatus Nucleicultricaceae</taxon>
        <taxon>Candidatus Nucleicultrix</taxon>
    </lineage>
</organism>
<dbReference type="PANTHER" id="PTHR43585">
    <property type="entry name" value="FUMIPYRROLE BIOSYNTHESIS PROTEIN C"/>
    <property type="match status" value="1"/>
</dbReference>
<dbReference type="STRING" id="1414854.GQ61_08165"/>
<feature type="domain" description="ATP-grasp" evidence="5">
    <location>
        <begin position="126"/>
        <end position="323"/>
    </location>
</feature>